<accession>A0A5B9EJQ1</accession>
<evidence type="ECO:0000313" key="1">
    <source>
        <dbReference type="EMBL" id="QEE31305.1"/>
    </source>
</evidence>
<organism evidence="1 2">
    <name type="scientific">Terriglobus albidus</name>
    <dbReference type="NCBI Taxonomy" id="1592106"/>
    <lineage>
        <taxon>Bacteria</taxon>
        <taxon>Pseudomonadati</taxon>
        <taxon>Acidobacteriota</taxon>
        <taxon>Terriglobia</taxon>
        <taxon>Terriglobales</taxon>
        <taxon>Acidobacteriaceae</taxon>
        <taxon>Terriglobus</taxon>
    </lineage>
</organism>
<dbReference type="AlphaFoldDB" id="A0A5B9EJQ1"/>
<protein>
    <recommendedName>
        <fullName evidence="3">Tetratricopeptide repeat protein</fullName>
    </recommendedName>
</protein>
<dbReference type="Proteomes" id="UP000321820">
    <property type="component" value="Chromosome"/>
</dbReference>
<dbReference type="KEGG" id="talb:FTW19_11380"/>
<proteinExistence type="predicted"/>
<reference evidence="1 2" key="1">
    <citation type="submission" date="2019-08" db="EMBL/GenBank/DDBJ databases">
        <title>Complete genome sequence of Terriglobus albidus strain ORNL.</title>
        <authorList>
            <person name="Podar M."/>
        </authorList>
    </citation>
    <scope>NUCLEOTIDE SEQUENCE [LARGE SCALE GENOMIC DNA]</scope>
    <source>
        <strain evidence="1 2">ORNL</strain>
    </source>
</reference>
<sequence>MVTLYRELYRQDLLDTTYYAHDSFIFNKRETNVSPAARQRIEELTNKAVDLAERRLKIDPKDKDALFARGYAKGMHASFATLVDHSFSKAAKEGLSSRTDSEEVLKIDPDYVDAKMAMGIQQFAVASLPRLVRIMVGIFGVGGNKEKGLVLLRDCAARGTVTSVESRTALSLFLRHDGRYGEALGVTQTLVAQYPHDYLFRLEEANLLKDGGTGMRAVDSYRAVIADAHKNGYFIEPRLHMAYYGLAEAERGQNLIHDAADHYLAAASAPAASDWVKKRAQLNAGQMLDLLGRRDDAVRQYQLASAPIGDQSQADEARKYLKKPYKGK</sequence>
<keyword evidence="2" id="KW-1185">Reference proteome</keyword>
<dbReference type="Gene3D" id="1.25.40.10">
    <property type="entry name" value="Tetratricopeptide repeat domain"/>
    <property type="match status" value="1"/>
</dbReference>
<dbReference type="InterPro" id="IPR011990">
    <property type="entry name" value="TPR-like_helical_dom_sf"/>
</dbReference>
<evidence type="ECO:0008006" key="3">
    <source>
        <dbReference type="Google" id="ProtNLM"/>
    </source>
</evidence>
<name>A0A5B9EJQ1_9BACT</name>
<dbReference type="SUPFAM" id="SSF48452">
    <property type="entry name" value="TPR-like"/>
    <property type="match status" value="1"/>
</dbReference>
<dbReference type="OrthoDB" id="107930at2"/>
<gene>
    <name evidence="1" type="ORF">FTW19_11380</name>
</gene>
<dbReference type="EMBL" id="CP042806">
    <property type="protein sequence ID" value="QEE31305.1"/>
    <property type="molecule type" value="Genomic_DNA"/>
</dbReference>
<evidence type="ECO:0000313" key="2">
    <source>
        <dbReference type="Proteomes" id="UP000321820"/>
    </source>
</evidence>